<dbReference type="PANTHER" id="PTHR43107">
    <property type="entry name" value="LONG-CHAIN FATTY ACID TRANSPORT PROTEIN"/>
    <property type="match status" value="1"/>
</dbReference>
<name>A0ABN6YRE6_9MICO</name>
<evidence type="ECO:0000259" key="7">
    <source>
        <dbReference type="Pfam" id="PF13193"/>
    </source>
</evidence>
<feature type="compositionally biased region" description="Polar residues" evidence="5">
    <location>
        <begin position="583"/>
        <end position="595"/>
    </location>
</feature>
<organism evidence="8">
    <name type="scientific">Barrientosiimonas endolithica</name>
    <dbReference type="NCBI Taxonomy" id="1535208"/>
    <lineage>
        <taxon>Bacteria</taxon>
        <taxon>Bacillati</taxon>
        <taxon>Actinomycetota</taxon>
        <taxon>Actinomycetes</taxon>
        <taxon>Micrococcales</taxon>
        <taxon>Dermacoccaceae</taxon>
        <taxon>Barrientosiimonas</taxon>
    </lineage>
</organism>
<accession>A0ABN6YRE6</accession>
<protein>
    <submittedName>
        <fullName evidence="8">Long-chain-acyl-CoA synthetase</fullName>
    </submittedName>
</protein>
<feature type="domain" description="AMP-dependent synthetase/ligase" evidence="6">
    <location>
        <begin position="51"/>
        <end position="381"/>
    </location>
</feature>
<evidence type="ECO:0000313" key="8">
    <source>
        <dbReference type="EMBL" id="BDZ59706.1"/>
    </source>
</evidence>
<gene>
    <name evidence="8" type="ORF">GCM10025872_33630</name>
</gene>
<dbReference type="NCBIfam" id="NF006134">
    <property type="entry name" value="PRK08279.1"/>
    <property type="match status" value="1"/>
</dbReference>
<proteinExistence type="inferred from homology"/>
<dbReference type="InterPro" id="IPR025110">
    <property type="entry name" value="AMP-bd_C"/>
</dbReference>
<dbReference type="EMBL" id="AP027735">
    <property type="protein sequence ID" value="BDZ59706.1"/>
    <property type="molecule type" value="Genomic_DNA"/>
</dbReference>
<comment type="similarity">
    <text evidence="1">Belongs to the ATP-dependent AMP-binding enzyme family.</text>
</comment>
<dbReference type="InterPro" id="IPR045851">
    <property type="entry name" value="AMP-bd_C_sf"/>
</dbReference>
<dbReference type="SUPFAM" id="SSF56801">
    <property type="entry name" value="Acetyl-CoA synthetase-like"/>
    <property type="match status" value="1"/>
</dbReference>
<dbReference type="PANTHER" id="PTHR43107:SF15">
    <property type="entry name" value="FATTY ACID TRANSPORT PROTEIN 3, ISOFORM A"/>
    <property type="match status" value="1"/>
</dbReference>
<reference evidence="8" key="2">
    <citation type="submission" date="2023-02" db="EMBL/GenBank/DDBJ databases">
        <authorList>
            <person name="Sun Q."/>
            <person name="Mori K."/>
        </authorList>
    </citation>
    <scope>NUCLEOTIDE SEQUENCE</scope>
    <source>
        <strain evidence="8">NBRC 110608</strain>
    </source>
</reference>
<evidence type="ECO:0000256" key="1">
    <source>
        <dbReference type="ARBA" id="ARBA00006432"/>
    </source>
</evidence>
<dbReference type="InterPro" id="IPR020845">
    <property type="entry name" value="AMP-binding_CS"/>
</dbReference>
<sequence length="628" mass="67666">MTVQTRQTVSLLDLAKGAARMAPDLPILIKGAPGLLLRKPKDKKSVGLLLQELAAKQPDRPFLKFEGRTETYGEANRIVNRYAAVLTERGVQRGDVVGLLARNELETVLVSLAIVKIGAVAGLLNYNQRGEVLAHSLGVLGAPLVVVGDDCVEDLASAGAAAEQQSSITFSQLRAEAEGKSDADPAVTADIAGSEQAFYIFTSGTTGMPKASIMSHFRWLKSYSGLGGLGVRLRPDDTMYVCLPLYHNNAITVALGAVFAGGASMAIGRKFSASGFWDEIRTYDATAFVYIGELCRYLLAQPAKPTDRDHKVRVIVGNGLRPDVWAEFQERFGIARIAEFYGASECNIAFINAYNVDETAGTCPLPYKVVAYDQETGDPARDANGRLTKVKRGDVGLLLAKVTNRAPFDGYTDDDATEKKLVRNGFKDGDTWFNTGDLVRHQGLTHVAFVDRLGDTFRWKSENVATTEVEAAVGRLPEVEDVSVYGVEIPGADGKAGMASIVLAEGQQLDPERAAKELGSALPAYAVPLFLRIVPSLEHTSTFKSRKVSLRDQGYKTDDPLYVYKGSEGYVPFYEDYPAEVASGSTPADSPSPNRLTAVGRPSPAPRAAARAACRRARPPGPPRTCRG</sequence>
<dbReference type="Pfam" id="PF13193">
    <property type="entry name" value="AMP-binding_C"/>
    <property type="match status" value="1"/>
</dbReference>
<evidence type="ECO:0000256" key="2">
    <source>
        <dbReference type="ARBA" id="ARBA00022598"/>
    </source>
</evidence>
<evidence type="ECO:0000259" key="6">
    <source>
        <dbReference type="Pfam" id="PF00501"/>
    </source>
</evidence>
<dbReference type="PROSITE" id="PS00455">
    <property type="entry name" value="AMP_BINDING"/>
    <property type="match status" value="1"/>
</dbReference>
<evidence type="ECO:0000256" key="3">
    <source>
        <dbReference type="ARBA" id="ARBA00022741"/>
    </source>
</evidence>
<keyword evidence="4" id="KW-0067">ATP-binding</keyword>
<evidence type="ECO:0000256" key="5">
    <source>
        <dbReference type="SAM" id="MobiDB-lite"/>
    </source>
</evidence>
<evidence type="ECO:0000256" key="4">
    <source>
        <dbReference type="ARBA" id="ARBA00022840"/>
    </source>
</evidence>
<dbReference type="InterPro" id="IPR042099">
    <property type="entry name" value="ANL_N_sf"/>
</dbReference>
<feature type="region of interest" description="Disordered" evidence="5">
    <location>
        <begin position="582"/>
        <end position="628"/>
    </location>
</feature>
<dbReference type="Pfam" id="PF00501">
    <property type="entry name" value="AMP-binding"/>
    <property type="match status" value="1"/>
</dbReference>
<dbReference type="InterPro" id="IPR000873">
    <property type="entry name" value="AMP-dep_synth/lig_dom"/>
</dbReference>
<keyword evidence="2" id="KW-0436">Ligase</keyword>
<dbReference type="Gene3D" id="3.40.50.12780">
    <property type="entry name" value="N-terminal domain of ligase-like"/>
    <property type="match status" value="1"/>
</dbReference>
<dbReference type="Gene3D" id="3.30.300.30">
    <property type="match status" value="1"/>
</dbReference>
<keyword evidence="3" id="KW-0547">Nucleotide-binding</keyword>
<reference evidence="8" key="1">
    <citation type="journal article" date="2014" name="Int. J. Syst. Evol. Microbiol.">
        <title>Complete genome of a new Firmicutes species belonging to the dominant human colonic microbiota ('Ruminococcus bicirculans') reveals two chromosomes and a selective capacity to utilize plant glucans.</title>
        <authorList>
            <consortium name="NISC Comparative Sequencing Program"/>
            <person name="Wegmann U."/>
            <person name="Louis P."/>
            <person name="Goesmann A."/>
            <person name="Henrissat B."/>
            <person name="Duncan S.H."/>
            <person name="Flint H.J."/>
        </authorList>
    </citation>
    <scope>NUCLEOTIDE SEQUENCE</scope>
    <source>
        <strain evidence="8">NBRC 110608</strain>
    </source>
</reference>
<feature type="compositionally biased region" description="Pro residues" evidence="5">
    <location>
        <begin position="619"/>
        <end position="628"/>
    </location>
</feature>
<feature type="domain" description="AMP-binding enzyme C-terminal" evidence="7">
    <location>
        <begin position="468"/>
        <end position="544"/>
    </location>
</feature>
<dbReference type="RefSeq" id="WP_289231609.1">
    <property type="nucleotide sequence ID" value="NZ_AP027735.1"/>
</dbReference>